<evidence type="ECO:0000313" key="5">
    <source>
        <dbReference type="EMBL" id="AJT41188.1"/>
    </source>
</evidence>
<dbReference type="GO" id="GO:0005829">
    <property type="term" value="C:cytosol"/>
    <property type="evidence" value="ECO:0007669"/>
    <property type="project" value="UniProtKB-ARBA"/>
</dbReference>
<dbReference type="RefSeq" id="WP_045074359.1">
    <property type="nucleotide sequence ID" value="NZ_CP011005.1"/>
</dbReference>
<comment type="cofactor">
    <cofactor evidence="1">
        <name>FMN</name>
        <dbReference type="ChEBI" id="CHEBI:58210"/>
    </cofactor>
</comment>
<evidence type="ECO:0000256" key="1">
    <source>
        <dbReference type="ARBA" id="ARBA00001917"/>
    </source>
</evidence>
<dbReference type="OrthoDB" id="3169239at2"/>
<dbReference type="InterPro" id="IPR045247">
    <property type="entry name" value="Oye-like"/>
</dbReference>
<feature type="domain" description="NADH:flavin oxidoreductase/NADH oxidase N-terminal" evidence="4">
    <location>
        <begin position="2"/>
        <end position="327"/>
    </location>
</feature>
<comment type="similarity">
    <text evidence="2">Belongs to the NADH:flavin oxidoreductase/NADH oxidase family.</text>
</comment>
<dbReference type="PATRIC" id="fig|1618207.4.peg.1229"/>
<dbReference type="InterPro" id="IPR013785">
    <property type="entry name" value="Aldolase_TIM"/>
</dbReference>
<protein>
    <submittedName>
        <fullName evidence="5">1,2-oxophytodienoate reductase</fullName>
    </submittedName>
</protein>
<reference evidence="5 6" key="1">
    <citation type="journal article" date="2015" name="Genome Announc.">
        <title>Complete Genome Sequencing of Protease-Producing Novel Arthrobacter sp. Strain IHBB 11108 Using PacBio Single-Molecule Real-Time Sequencing Technology.</title>
        <authorList>
            <person name="Kiran S."/>
            <person name="Swarnkar M.K."/>
            <person name="Pal M."/>
            <person name="Thakur R."/>
            <person name="Tewari R."/>
            <person name="Singh A.K."/>
            <person name="Gulati A."/>
        </authorList>
    </citation>
    <scope>NUCLEOTIDE SEQUENCE [LARGE SCALE GENOMIC DNA]</scope>
    <source>
        <strain evidence="5 6">IHBB 11108</strain>
    </source>
</reference>
<organism evidence="5 6">
    <name type="scientific">Psychromicrobium lacuslunae</name>
    <dbReference type="NCBI Taxonomy" id="1618207"/>
    <lineage>
        <taxon>Bacteria</taxon>
        <taxon>Bacillati</taxon>
        <taxon>Actinomycetota</taxon>
        <taxon>Actinomycetes</taxon>
        <taxon>Micrococcales</taxon>
        <taxon>Micrococcaceae</taxon>
        <taxon>Psychromicrobium</taxon>
    </lineage>
</organism>
<evidence type="ECO:0000313" key="6">
    <source>
        <dbReference type="Proteomes" id="UP000061839"/>
    </source>
</evidence>
<dbReference type="Proteomes" id="UP000061839">
    <property type="component" value="Chromosome"/>
</dbReference>
<name>A0A0D4BXZ0_9MICC</name>
<dbReference type="Pfam" id="PF00724">
    <property type="entry name" value="Oxidored_FMN"/>
    <property type="match status" value="1"/>
</dbReference>
<accession>A0A0D4BXZ0</accession>
<dbReference type="PANTHER" id="PTHR22893:SF91">
    <property type="entry name" value="NADPH DEHYDROGENASE 2-RELATED"/>
    <property type="match status" value="1"/>
</dbReference>
<evidence type="ECO:0000256" key="2">
    <source>
        <dbReference type="ARBA" id="ARBA00005979"/>
    </source>
</evidence>
<dbReference type="GO" id="GO:0010181">
    <property type="term" value="F:FMN binding"/>
    <property type="evidence" value="ECO:0007669"/>
    <property type="project" value="InterPro"/>
</dbReference>
<keyword evidence="3" id="KW-0560">Oxidoreductase</keyword>
<evidence type="ECO:0000259" key="4">
    <source>
        <dbReference type="Pfam" id="PF00724"/>
    </source>
</evidence>
<dbReference type="EMBL" id="CP011005">
    <property type="protein sequence ID" value="AJT41188.1"/>
    <property type="molecule type" value="Genomic_DNA"/>
</dbReference>
<dbReference type="PANTHER" id="PTHR22893">
    <property type="entry name" value="NADH OXIDOREDUCTASE-RELATED"/>
    <property type="match status" value="1"/>
</dbReference>
<evidence type="ECO:0000256" key="3">
    <source>
        <dbReference type="ARBA" id="ARBA00023002"/>
    </source>
</evidence>
<dbReference type="KEGG" id="ari:UM93_06050"/>
<dbReference type="AlphaFoldDB" id="A0A0D4BXZ0"/>
<proteinExistence type="inferred from homology"/>
<dbReference type="FunFam" id="3.20.20.70:FF:000059">
    <property type="entry name" value="N-ethylmaleimide reductase, FMN-linked"/>
    <property type="match status" value="1"/>
</dbReference>
<dbReference type="InterPro" id="IPR001155">
    <property type="entry name" value="OxRdtase_FMN_N"/>
</dbReference>
<sequence>MNLFSPLDLGPLTLPNRIAMAPLTRLRAGSDGVPGELIAEHYAQRASLGLLISEGTYPSFESQSYAGQPGIVSEQQVAGWARVAEAVHQAGGRIFMQLMNGGRTGHSKISGVDRTVAPSAIAISGEVRVGAEKLPHQTPHALTTAEVEQVRDEFAAAARRAIEAGFDGVEIHAANGYLVHQFLGPSSNVREDRYGGSAEARAQFGIEVATAVAAEIGAERVGIRLSPEHNIQDVFETDAAETAATYHALLAGIAPLDLAYLSILHQDPEGELVQDLRSRFTGVFMINSGFSSLTSRQEARMVVAENIADVIAVGRPVIANPDLAERWMGDHPENEANPATFYAAGAEGYNDYPLLSA</sequence>
<dbReference type="GO" id="GO:0016628">
    <property type="term" value="F:oxidoreductase activity, acting on the CH-CH group of donors, NAD or NADP as acceptor"/>
    <property type="evidence" value="ECO:0007669"/>
    <property type="project" value="UniProtKB-ARBA"/>
</dbReference>
<dbReference type="SUPFAM" id="SSF51395">
    <property type="entry name" value="FMN-linked oxidoreductases"/>
    <property type="match status" value="1"/>
</dbReference>
<dbReference type="STRING" id="1618207.UM93_06050"/>
<keyword evidence="6" id="KW-1185">Reference proteome</keyword>
<dbReference type="HOGENOM" id="CLU_012153_0_0_11"/>
<gene>
    <name evidence="5" type="ORF">UM93_06050</name>
</gene>
<dbReference type="Gene3D" id="3.20.20.70">
    <property type="entry name" value="Aldolase class I"/>
    <property type="match status" value="1"/>
</dbReference>
<dbReference type="CDD" id="cd02933">
    <property type="entry name" value="OYE_like_FMN"/>
    <property type="match status" value="1"/>
</dbReference>